<dbReference type="GO" id="GO:0019171">
    <property type="term" value="F:(3R)-hydroxyacyl-[acyl-carrier-protein] dehydratase activity"/>
    <property type="evidence" value="ECO:0007669"/>
    <property type="project" value="TreeGrafter"/>
</dbReference>
<dbReference type="Gene3D" id="3.10.129.10">
    <property type="entry name" value="Hotdog Thioesterase"/>
    <property type="match status" value="1"/>
</dbReference>
<dbReference type="GO" id="GO:0006633">
    <property type="term" value="P:fatty acid biosynthetic process"/>
    <property type="evidence" value="ECO:0007669"/>
    <property type="project" value="TreeGrafter"/>
</dbReference>
<protein>
    <submittedName>
        <fullName evidence="2">MaoC family dehydratase</fullName>
    </submittedName>
</protein>
<dbReference type="PANTHER" id="PTHR43437:SF3">
    <property type="entry name" value="HYDROXYACYL-THIOESTER DEHYDRATASE TYPE 2, MITOCHONDRIAL"/>
    <property type="match status" value="1"/>
</dbReference>
<dbReference type="AlphaFoldDB" id="A0A6C0UK77"/>
<evidence type="ECO:0000259" key="1">
    <source>
        <dbReference type="Pfam" id="PF01575"/>
    </source>
</evidence>
<accession>A0A6C0UK77</accession>
<evidence type="ECO:0000313" key="3">
    <source>
        <dbReference type="Proteomes" id="UP000465846"/>
    </source>
</evidence>
<dbReference type="InterPro" id="IPR002539">
    <property type="entry name" value="MaoC-like_dom"/>
</dbReference>
<dbReference type="InterPro" id="IPR050965">
    <property type="entry name" value="UPF0336/Enoyl-CoA_hydratase"/>
</dbReference>
<dbReference type="PANTHER" id="PTHR43437">
    <property type="entry name" value="HYDROXYACYL-THIOESTER DEHYDRATASE TYPE 2, MITOCHONDRIAL-RELATED"/>
    <property type="match status" value="1"/>
</dbReference>
<sequence>MPGDEHSQTTPAYQPQSLSSAWLRASEHVQRSSGHLFNGLIEANHAFIASLGGQTSHVDDEGVELDSILETRHQWSFERSVDRYEELGVGERVSFTKQLSSEDVSAFATISGDTNPLHLDDEFAKRTRFGTPIVHGTLISGLISAALARFPGVTIYLSQDLEFLSAAEPGGTLTATCEITEAFGESRYRLDTVVHNESGEKLADGEAIVLIDEPPEYSETF</sequence>
<dbReference type="CDD" id="cd03449">
    <property type="entry name" value="R_hydratase"/>
    <property type="match status" value="1"/>
</dbReference>
<reference evidence="2 3" key="1">
    <citation type="submission" date="2020-02" db="EMBL/GenBank/DDBJ databases">
        <title>Whole genome sequence of Halogeometricum borinquense strain wsp4.</title>
        <authorList>
            <person name="Verma D.K."/>
            <person name="Gopal K."/>
            <person name="Prasad E.S."/>
        </authorList>
    </citation>
    <scope>NUCLEOTIDE SEQUENCE [LARGE SCALE GENOMIC DNA]</scope>
    <source>
        <strain evidence="3">wsp4</strain>
    </source>
</reference>
<gene>
    <name evidence="2" type="ORF">G3I44_15880</name>
</gene>
<proteinExistence type="predicted"/>
<organism evidence="2 3">
    <name type="scientific">Halogeometricum borinquense</name>
    <dbReference type="NCBI Taxonomy" id="60847"/>
    <lineage>
        <taxon>Archaea</taxon>
        <taxon>Methanobacteriati</taxon>
        <taxon>Methanobacteriota</taxon>
        <taxon>Stenosarchaea group</taxon>
        <taxon>Halobacteria</taxon>
        <taxon>Halobacteriales</taxon>
        <taxon>Haloferacaceae</taxon>
        <taxon>Halogeometricum</taxon>
    </lineage>
</organism>
<dbReference type="InterPro" id="IPR029069">
    <property type="entry name" value="HotDog_dom_sf"/>
</dbReference>
<dbReference type="EMBL" id="CP048739">
    <property type="protein sequence ID" value="QIB75637.1"/>
    <property type="molecule type" value="Genomic_DNA"/>
</dbReference>
<dbReference type="SUPFAM" id="SSF54637">
    <property type="entry name" value="Thioesterase/thiol ester dehydrase-isomerase"/>
    <property type="match status" value="1"/>
</dbReference>
<evidence type="ECO:0000313" key="2">
    <source>
        <dbReference type="EMBL" id="QIB75637.1"/>
    </source>
</evidence>
<feature type="domain" description="MaoC-like" evidence="1">
    <location>
        <begin position="96"/>
        <end position="181"/>
    </location>
</feature>
<name>A0A6C0UK77_9EURY</name>
<dbReference type="Proteomes" id="UP000465846">
    <property type="component" value="Chromosome"/>
</dbReference>
<dbReference type="Pfam" id="PF01575">
    <property type="entry name" value="MaoC_dehydratas"/>
    <property type="match status" value="1"/>
</dbReference>